<feature type="signal peptide" evidence="1">
    <location>
        <begin position="1"/>
        <end position="20"/>
    </location>
</feature>
<reference evidence="2" key="1">
    <citation type="journal article" date="2015" name="BMC Genomics">
        <title>Transcriptome profiling of a Rhizobium leguminosarum bv. trifolii rosR mutant reveals the role of the transcriptional regulator RosR in motility, synthesis of cell-surface components, and other cellular processes.</title>
        <authorList>
            <person name="Rachwal K."/>
            <person name="Matczynska E."/>
            <person name="Janczarek M."/>
        </authorList>
    </citation>
    <scope>NUCLEOTIDE SEQUENCE</scope>
    <source>
        <strain evidence="2">Rt24.2</strain>
    </source>
</reference>
<evidence type="ECO:0008006" key="3">
    <source>
        <dbReference type="Google" id="ProtNLM"/>
    </source>
</evidence>
<evidence type="ECO:0000313" key="2">
    <source>
        <dbReference type="EMBL" id="AOO92622.1"/>
    </source>
</evidence>
<dbReference type="EMBL" id="KX490258">
    <property type="protein sequence ID" value="AOO92622.1"/>
    <property type="molecule type" value="Genomic_DNA"/>
</dbReference>
<feature type="chain" id="PRO_5014536054" description="Lipoprotein" evidence="1">
    <location>
        <begin position="21"/>
        <end position="101"/>
    </location>
</feature>
<dbReference type="RefSeq" id="WP_065277385.1">
    <property type="nucleotide sequence ID" value="NZ_MAMO01000149.1"/>
</dbReference>
<evidence type="ECO:0000256" key="1">
    <source>
        <dbReference type="SAM" id="SignalP"/>
    </source>
</evidence>
<reference evidence="2" key="2">
    <citation type="journal article" date="2016" name="Front. Microbiol.">
        <title>The Regulatory Protein RosR Affects Rhizobium leguminosarum bv. trifolii Protein Profiles, Cell Surface Properties, and Symbiosis with Clover.</title>
        <authorList>
            <person name="Rachwal K."/>
            <person name="Boguszewska A."/>
            <person name="Kopcinska J."/>
            <person name="Karas M."/>
            <person name="Tchorzewski M."/>
            <person name="Janczarek M."/>
        </authorList>
    </citation>
    <scope>NUCLEOTIDE SEQUENCE</scope>
    <source>
        <strain evidence="2">Rt24.2</strain>
    </source>
</reference>
<name>A0A1B8R6Q5_RHILT</name>
<protein>
    <recommendedName>
        <fullName evidence="3">Lipoprotein</fullName>
    </recommendedName>
</protein>
<dbReference type="GeneID" id="61423618"/>
<organism evidence="2">
    <name type="scientific">Rhizobium leguminosarum bv. trifolii</name>
    <dbReference type="NCBI Taxonomy" id="386"/>
    <lineage>
        <taxon>Bacteria</taxon>
        <taxon>Pseudomonadati</taxon>
        <taxon>Pseudomonadota</taxon>
        <taxon>Alphaproteobacteria</taxon>
        <taxon>Hyphomicrobiales</taxon>
        <taxon>Rhizobiaceae</taxon>
        <taxon>Rhizobium/Agrobacterium group</taxon>
        <taxon>Rhizobium</taxon>
    </lineage>
</organism>
<accession>A0A1B8R6Q5</accession>
<proteinExistence type="predicted"/>
<keyword evidence="1" id="KW-0732">Signal</keyword>
<dbReference type="AlphaFoldDB" id="A0A1B8R6Q5"/>
<sequence length="101" mass="11311">MERKALIFIPLALLLMSAKGCQTTGERASAAAEATGRTTAAVDFPNLPDACTAHVDRVKPKVGEKFRWIENRWEVTADNRDRQADDCAAWGRDMQTRYSLR</sequence>